<evidence type="ECO:0000256" key="1">
    <source>
        <dbReference type="SAM" id="MobiDB-lite"/>
    </source>
</evidence>
<keyword evidence="2" id="KW-1133">Transmembrane helix</keyword>
<keyword evidence="2" id="KW-0812">Transmembrane</keyword>
<protein>
    <submittedName>
        <fullName evidence="3">Uncharacterized protein</fullName>
    </submittedName>
</protein>
<keyword evidence="2" id="KW-0472">Membrane</keyword>
<organism evidence="3 4">
    <name type="scientific">Desmophyllum pertusum</name>
    <dbReference type="NCBI Taxonomy" id="174260"/>
    <lineage>
        <taxon>Eukaryota</taxon>
        <taxon>Metazoa</taxon>
        <taxon>Cnidaria</taxon>
        <taxon>Anthozoa</taxon>
        <taxon>Hexacorallia</taxon>
        <taxon>Scleractinia</taxon>
        <taxon>Caryophylliina</taxon>
        <taxon>Caryophylliidae</taxon>
        <taxon>Desmophyllum</taxon>
    </lineage>
</organism>
<feature type="region of interest" description="Disordered" evidence="1">
    <location>
        <begin position="76"/>
        <end position="97"/>
    </location>
</feature>
<comment type="caution">
    <text evidence="3">The sequence shown here is derived from an EMBL/GenBank/DDBJ whole genome shotgun (WGS) entry which is preliminary data.</text>
</comment>
<sequence>MIMASSMSNLLNDSSSSISLMENDIPGASFLGRKPEELKNTELRIWLKCHDDLGKGLKMKVYEYIRTGKDKNIVDSNPDKIYSRRKERASKSTDVGGQDSAVSDRWLGYFTRQYANIYDDREWLRKYKKVKESEELEHTLQNDCMVQTFHLTVAVNRHNPWNFPEFTFTISPLTSQATTISHLIMQQSCSLNSLKATSPVKLSNFQLKPNPRTKEEEIHVNKITKFSKPDESETDFDFKEIPPEENKPIQLTTVQDVNTLKANSPVKVNDRVTFLRIAETVYIKQEIILRKRHKFLSLKYMFQMTLLLLLLLLLLLRKCGSILNTNNYKTRKQLLQMRVIPSDWYHGKQTIRGFSKAEATALKE</sequence>
<keyword evidence="4" id="KW-1185">Reference proteome</keyword>
<gene>
    <name evidence="3" type="ORF">OS493_000747</name>
</gene>
<reference evidence="3" key="1">
    <citation type="submission" date="2023-01" db="EMBL/GenBank/DDBJ databases">
        <title>Genome assembly of the deep-sea coral Lophelia pertusa.</title>
        <authorList>
            <person name="Herrera S."/>
            <person name="Cordes E."/>
        </authorList>
    </citation>
    <scope>NUCLEOTIDE SEQUENCE</scope>
    <source>
        <strain evidence="3">USNM1676648</strain>
        <tissue evidence="3">Polyp</tissue>
    </source>
</reference>
<proteinExistence type="predicted"/>
<dbReference type="Proteomes" id="UP001163046">
    <property type="component" value="Unassembled WGS sequence"/>
</dbReference>
<evidence type="ECO:0000256" key="2">
    <source>
        <dbReference type="SAM" id="Phobius"/>
    </source>
</evidence>
<dbReference type="AlphaFoldDB" id="A0A9X0A8G0"/>
<evidence type="ECO:0000313" key="3">
    <source>
        <dbReference type="EMBL" id="KAJ7394910.1"/>
    </source>
</evidence>
<evidence type="ECO:0000313" key="4">
    <source>
        <dbReference type="Proteomes" id="UP001163046"/>
    </source>
</evidence>
<accession>A0A9X0A8G0</accession>
<name>A0A9X0A8G0_9CNID</name>
<dbReference type="EMBL" id="MU825396">
    <property type="protein sequence ID" value="KAJ7394910.1"/>
    <property type="molecule type" value="Genomic_DNA"/>
</dbReference>
<feature type="transmembrane region" description="Helical" evidence="2">
    <location>
        <begin position="298"/>
        <end position="316"/>
    </location>
</feature>